<dbReference type="InterPro" id="IPR007527">
    <property type="entry name" value="Znf_SWIM"/>
</dbReference>
<feature type="domain" description="SWIM-type" evidence="5">
    <location>
        <begin position="282"/>
        <end position="314"/>
    </location>
</feature>
<dbReference type="InterPro" id="IPR006564">
    <property type="entry name" value="Znf_PMZ"/>
</dbReference>
<evidence type="ECO:0000313" key="6">
    <source>
        <dbReference type="EMBL" id="RYR17993.1"/>
    </source>
</evidence>
<evidence type="ECO:0000256" key="3">
    <source>
        <dbReference type="ARBA" id="ARBA00022833"/>
    </source>
</evidence>
<dbReference type="GO" id="GO:0008270">
    <property type="term" value="F:zinc ion binding"/>
    <property type="evidence" value="ECO:0007669"/>
    <property type="project" value="UniProtKB-KW"/>
</dbReference>
<reference evidence="6 7" key="1">
    <citation type="submission" date="2019-01" db="EMBL/GenBank/DDBJ databases">
        <title>Sequencing of cultivated peanut Arachis hypogaea provides insights into genome evolution and oil improvement.</title>
        <authorList>
            <person name="Chen X."/>
        </authorList>
    </citation>
    <scope>NUCLEOTIDE SEQUENCE [LARGE SCALE GENOMIC DNA]</scope>
    <source>
        <strain evidence="7">cv. Fuhuasheng</strain>
        <tissue evidence="6">Leaves</tissue>
    </source>
</reference>
<evidence type="ECO:0000256" key="1">
    <source>
        <dbReference type="ARBA" id="ARBA00022723"/>
    </source>
</evidence>
<evidence type="ECO:0000256" key="2">
    <source>
        <dbReference type="ARBA" id="ARBA00022771"/>
    </source>
</evidence>
<gene>
    <name evidence="6" type="ORF">Ahy_B03g062634</name>
</gene>
<keyword evidence="3" id="KW-0862">Zinc</keyword>
<evidence type="ECO:0000256" key="4">
    <source>
        <dbReference type="PROSITE-ProRule" id="PRU00325"/>
    </source>
</evidence>
<protein>
    <recommendedName>
        <fullName evidence="5">SWIM-type domain-containing protein</fullName>
    </recommendedName>
</protein>
<evidence type="ECO:0000259" key="5">
    <source>
        <dbReference type="PROSITE" id="PS50966"/>
    </source>
</evidence>
<keyword evidence="1" id="KW-0479">Metal-binding</keyword>
<organism evidence="6 7">
    <name type="scientific">Arachis hypogaea</name>
    <name type="common">Peanut</name>
    <dbReference type="NCBI Taxonomy" id="3818"/>
    <lineage>
        <taxon>Eukaryota</taxon>
        <taxon>Viridiplantae</taxon>
        <taxon>Streptophyta</taxon>
        <taxon>Embryophyta</taxon>
        <taxon>Tracheophyta</taxon>
        <taxon>Spermatophyta</taxon>
        <taxon>Magnoliopsida</taxon>
        <taxon>eudicotyledons</taxon>
        <taxon>Gunneridae</taxon>
        <taxon>Pentapetalae</taxon>
        <taxon>rosids</taxon>
        <taxon>fabids</taxon>
        <taxon>Fabales</taxon>
        <taxon>Fabaceae</taxon>
        <taxon>Papilionoideae</taxon>
        <taxon>50 kb inversion clade</taxon>
        <taxon>dalbergioids sensu lato</taxon>
        <taxon>Dalbergieae</taxon>
        <taxon>Pterocarpus clade</taxon>
        <taxon>Arachis</taxon>
    </lineage>
</organism>
<dbReference type="PROSITE" id="PS50966">
    <property type="entry name" value="ZF_SWIM"/>
    <property type="match status" value="1"/>
</dbReference>
<dbReference type="EMBL" id="SDMP01000013">
    <property type="protein sequence ID" value="RYR17993.1"/>
    <property type="molecule type" value="Genomic_DNA"/>
</dbReference>
<keyword evidence="7" id="KW-1185">Reference proteome</keyword>
<keyword evidence="2 4" id="KW-0863">Zinc-finger</keyword>
<dbReference type="AlphaFoldDB" id="A0A444ZUV3"/>
<accession>A0A444ZUV3</accession>
<evidence type="ECO:0000313" key="7">
    <source>
        <dbReference type="Proteomes" id="UP000289738"/>
    </source>
</evidence>
<sequence length="394" mass="44777">MERGISLKMYYNGQIFPQTSEGVSFVCENPRDIVIPFAITYEEFKSILCQCGENQVLKRVVNIFYRQPILVFGGFVQFQIMHVVDEGSMQVMFSIYQQTRAQVSILELYVEFEELVEVDLLEANIDWTVYNSESEEEFEGTYHIVGPTEEVGEDDIIVESNVADVANALASQYPSIEPSFMHALDVDAMNAPEFPEYINSNVVVVLDNDFVVGIEFSSRETVIAAIKDYTIRRGAIVGLRVNLICSMQDCVNVQAAGNIQVNLFDRHNEIFEVREMPSGIEYAVNLHQRYCDCGEFQTDRIPCRHVFACCANQRLDWQQYVHEVYRARFKPLGNLATWPRVSKGRPKITRFLNEMDMRDMHGPRCCRLCGGEGHNRSRCPHRAGPSAGGSAPTS</sequence>
<name>A0A444ZUV3_ARAHY</name>
<dbReference type="Proteomes" id="UP000289738">
    <property type="component" value="Chromosome B03"/>
</dbReference>
<comment type="caution">
    <text evidence="6">The sequence shown here is derived from an EMBL/GenBank/DDBJ whole genome shotgun (WGS) entry which is preliminary data.</text>
</comment>
<dbReference type="SMART" id="SM00575">
    <property type="entry name" value="ZnF_PMZ"/>
    <property type="match status" value="1"/>
</dbReference>
<proteinExistence type="predicted"/>